<evidence type="ECO:0000313" key="4">
    <source>
        <dbReference type="Proteomes" id="UP000004710"/>
    </source>
</evidence>
<name>F4SY65_ECOLX</name>
<evidence type="ECO:0000259" key="2">
    <source>
        <dbReference type="Pfam" id="PF01464"/>
    </source>
</evidence>
<keyword evidence="1" id="KW-0472">Membrane</keyword>
<evidence type="ECO:0000313" key="3">
    <source>
        <dbReference type="EMBL" id="EGI16312.1"/>
    </source>
</evidence>
<proteinExistence type="predicted"/>
<keyword evidence="1" id="KW-0812">Transmembrane</keyword>
<dbReference type="Pfam" id="PF01464">
    <property type="entry name" value="SLT"/>
    <property type="match status" value="1"/>
</dbReference>
<evidence type="ECO:0000256" key="1">
    <source>
        <dbReference type="SAM" id="Phobius"/>
    </source>
</evidence>
<protein>
    <submittedName>
        <fullName evidence="3">X polypeptide</fullName>
    </submittedName>
</protein>
<keyword evidence="1" id="KW-1133">Transmembrane helix</keyword>
<dbReference type="SUPFAM" id="SSF53955">
    <property type="entry name" value="Lysozyme-like"/>
    <property type="match status" value="1"/>
</dbReference>
<dbReference type="HOGENOM" id="CLU_094905_1_0_6"/>
<dbReference type="InterPro" id="IPR023346">
    <property type="entry name" value="Lysozyme-like_dom_sf"/>
</dbReference>
<dbReference type="AlphaFoldDB" id="F4SY65"/>
<feature type="transmembrane region" description="Helical" evidence="1">
    <location>
        <begin position="21"/>
        <end position="44"/>
    </location>
</feature>
<dbReference type="Proteomes" id="UP000004710">
    <property type="component" value="Unassembled WGS sequence"/>
</dbReference>
<dbReference type="CDD" id="cd13400">
    <property type="entry name" value="LT_IagB-like"/>
    <property type="match status" value="1"/>
</dbReference>
<sequence>MNYMMSYYPEVKNKHHLHLSTYYLVVCNEIKIICFLCVFINGAFAKDCFDMAGQYYNIDPDLLRAIAQQESGFNQGAIRKNINGSIDIGVMQINSQHARFLYSRGVTLQMLKDNECVNIYTGAYILHQNFKKWGKTWNAVGAYNVGFRKKDARNRYKYSSKIYYYYVNIKRLKN</sequence>
<organism evidence="3 4">
    <name type="scientific">Escherichia coli M605</name>
    <dbReference type="NCBI Taxonomy" id="656417"/>
    <lineage>
        <taxon>Bacteria</taxon>
        <taxon>Pseudomonadati</taxon>
        <taxon>Pseudomonadota</taxon>
        <taxon>Gammaproteobacteria</taxon>
        <taxon>Enterobacterales</taxon>
        <taxon>Enterobacteriaceae</taxon>
        <taxon>Escherichia</taxon>
    </lineage>
</organism>
<gene>
    <name evidence="3" type="ORF">ECIG_04704</name>
</gene>
<dbReference type="EMBL" id="GL883905">
    <property type="protein sequence ID" value="EGI16312.1"/>
    <property type="molecule type" value="Genomic_DNA"/>
</dbReference>
<feature type="domain" description="Transglycosylase SLT" evidence="2">
    <location>
        <begin position="47"/>
        <end position="164"/>
    </location>
</feature>
<dbReference type="Gene3D" id="1.10.530.10">
    <property type="match status" value="1"/>
</dbReference>
<reference evidence="3 4" key="1">
    <citation type="submission" date="2010-01" db="EMBL/GenBank/DDBJ databases">
        <title>The Genome Sequence of Escherichia coli M605.</title>
        <authorList>
            <consortium name="The Broad Institute Genome Sequencing Platform"/>
            <consortium name="The Broad Institute Genome Sequencing Center for Infectious Disease"/>
            <person name="Feldgarden M."/>
            <person name="Gordon D.M."/>
            <person name="Johnson J.R."/>
            <person name="Johnston B.D."/>
            <person name="Young S."/>
            <person name="Zeng Q."/>
            <person name="Koehrsen M."/>
            <person name="Alvarado L."/>
            <person name="Berlin A.M."/>
            <person name="Borenstein D."/>
            <person name="Chapman S.B."/>
            <person name="Chen Z."/>
            <person name="Engels R."/>
            <person name="Freedman E."/>
            <person name="Gellesch M."/>
            <person name="Goldberg J."/>
            <person name="Griggs A."/>
            <person name="Gujja S."/>
            <person name="Heilman E.R."/>
            <person name="Heiman D.I."/>
            <person name="Hepburn T.A."/>
            <person name="Howarth C."/>
            <person name="Jen D."/>
            <person name="Larson L."/>
            <person name="Lewis B."/>
            <person name="Mehta T."/>
            <person name="Park D."/>
            <person name="Pearson M."/>
            <person name="Richards J."/>
            <person name="Roberts A."/>
            <person name="Saif S."/>
            <person name="Shea T.D."/>
            <person name="Shenoy N."/>
            <person name="Sisk P."/>
            <person name="Stolte C."/>
            <person name="Sykes S.N."/>
            <person name="Walk T."/>
            <person name="White J."/>
            <person name="Yandava C."/>
            <person name="Haas B."/>
            <person name="Henn M.R."/>
            <person name="Nusbaum C."/>
            <person name="Birren B."/>
        </authorList>
    </citation>
    <scope>NUCLEOTIDE SEQUENCE [LARGE SCALE GENOMIC DNA]</scope>
    <source>
        <strain evidence="3 4">M605</strain>
    </source>
</reference>
<dbReference type="InterPro" id="IPR008258">
    <property type="entry name" value="Transglycosylase_SLT_dom_1"/>
</dbReference>
<accession>F4SY65</accession>